<accession>A0ABQ6Q427</accession>
<proteinExistence type="predicted"/>
<protein>
    <recommendedName>
        <fullName evidence="3">YARHG domain-containing protein</fullName>
    </recommendedName>
</protein>
<name>A0ABQ6Q427_9BACT</name>
<comment type="caution">
    <text evidence="1">The sequence shown here is derived from an EMBL/GenBank/DDBJ whole genome shotgun (WGS) entry which is preliminary data.</text>
</comment>
<dbReference type="Proteomes" id="UP001307705">
    <property type="component" value="Unassembled WGS sequence"/>
</dbReference>
<organism evidence="1 2">
    <name type="scientific">Algoriphagus taiwanensis</name>
    <dbReference type="NCBI Taxonomy" id="1445656"/>
    <lineage>
        <taxon>Bacteria</taxon>
        <taxon>Pseudomonadati</taxon>
        <taxon>Bacteroidota</taxon>
        <taxon>Cytophagia</taxon>
        <taxon>Cytophagales</taxon>
        <taxon>Cyclobacteriaceae</taxon>
        <taxon>Algoriphagus</taxon>
    </lineage>
</organism>
<evidence type="ECO:0000313" key="1">
    <source>
        <dbReference type="EMBL" id="GMQ34944.1"/>
    </source>
</evidence>
<evidence type="ECO:0008006" key="3">
    <source>
        <dbReference type="Google" id="ProtNLM"/>
    </source>
</evidence>
<dbReference type="EMBL" id="BTPE01000012">
    <property type="protein sequence ID" value="GMQ34944.1"/>
    <property type="molecule type" value="Genomic_DNA"/>
</dbReference>
<dbReference type="RefSeq" id="WP_338229765.1">
    <property type="nucleotide sequence ID" value="NZ_BTPE01000012.1"/>
</dbReference>
<gene>
    <name evidence="1" type="ORF">Ataiwa_32170</name>
</gene>
<evidence type="ECO:0000313" key="2">
    <source>
        <dbReference type="Proteomes" id="UP001307705"/>
    </source>
</evidence>
<keyword evidence="2" id="KW-1185">Reference proteome</keyword>
<reference evidence="1 2" key="1">
    <citation type="submission" date="2023-08" db="EMBL/GenBank/DDBJ databases">
        <title>Draft genome sequence of Algoriphagus taiwanensis.</title>
        <authorList>
            <person name="Takatani N."/>
            <person name="Hosokawa M."/>
            <person name="Sawabe T."/>
        </authorList>
    </citation>
    <scope>NUCLEOTIDE SEQUENCE [LARGE SCALE GENOMIC DNA]</scope>
    <source>
        <strain evidence="1 2">JCM 19755</strain>
    </source>
</reference>
<sequence length="351" mass="40861">MKGIYRISSGFAFILMLSFASSLFGRQKDILFEDEEPLQLELTTQFKSLKGSESDTVYFPTFLKYKNESGATDSVPVNVRARGNSRRAQCFFMPLWLKIPKGNSKNTPFQGNRSLKLVLPCQEGQEYRELVAKEFMAYKLYEVVSPVHFRTRKVNLTLTDQQNKRKRTYNLSAFVIEDVDEVAKNHDAKKINSGIIFPHLINDTLAMKQDFFSFMIGNTDWSNTTQHNVRMLDLKNEEKHIPVPYDFDYSGFVNAPYAVPYDYLPIKSVTERLYRGVCRDAELTQWVKNEFLEKEDQFFLTLEQYKTELSEPEFQKAKVYLLDFFQILKSEEAFQSQMISTCQEYQVGGSE</sequence>